<dbReference type="EMBL" id="SULG01000126">
    <property type="protein sequence ID" value="TLD40157.1"/>
    <property type="molecule type" value="Genomic_DNA"/>
</dbReference>
<sequence length="73" mass="8622">MKLNFSRHAKRRMKWRGISEEDVYFIVNNPDKIEESIKGRTNAYKSLGKRYIKVTYKKFVDKILIISAVDKGV</sequence>
<name>A0A533Q6D4_9BACT</name>
<proteinExistence type="predicted"/>
<gene>
    <name evidence="1" type="ORF">JETT_3582</name>
</gene>
<dbReference type="Pfam" id="PF14076">
    <property type="entry name" value="DUF4258"/>
    <property type="match status" value="1"/>
</dbReference>
<evidence type="ECO:0008006" key="3">
    <source>
        <dbReference type="Google" id="ProtNLM"/>
    </source>
</evidence>
<dbReference type="InterPro" id="IPR025354">
    <property type="entry name" value="DUF4258"/>
</dbReference>
<comment type="caution">
    <text evidence="1">The sequence shown here is derived from an EMBL/GenBank/DDBJ whole genome shotgun (WGS) entry which is preliminary data.</text>
</comment>
<evidence type="ECO:0000313" key="1">
    <source>
        <dbReference type="EMBL" id="TLD40157.1"/>
    </source>
</evidence>
<dbReference type="Proteomes" id="UP000319783">
    <property type="component" value="Unassembled WGS sequence"/>
</dbReference>
<reference evidence="1 2" key="1">
    <citation type="submission" date="2019-04" db="EMBL/GenBank/DDBJ databases">
        <title>Genome of a novel bacterium Candidatus Jettenia ecosi reconstructed from metagenome of an anammox bioreactor.</title>
        <authorList>
            <person name="Mardanov A.V."/>
            <person name="Beletsky A.V."/>
            <person name="Ravin N.V."/>
            <person name="Botchkova E.A."/>
            <person name="Litti Y.V."/>
            <person name="Nozhevnikova A.N."/>
        </authorList>
    </citation>
    <scope>NUCLEOTIDE SEQUENCE [LARGE SCALE GENOMIC DNA]</scope>
    <source>
        <strain evidence="1">J2</strain>
    </source>
</reference>
<organism evidence="1 2">
    <name type="scientific">Candidatus Jettenia ecosi</name>
    <dbReference type="NCBI Taxonomy" id="2494326"/>
    <lineage>
        <taxon>Bacteria</taxon>
        <taxon>Pseudomonadati</taxon>
        <taxon>Planctomycetota</taxon>
        <taxon>Candidatus Brocadiia</taxon>
        <taxon>Candidatus Brocadiales</taxon>
        <taxon>Candidatus Brocadiaceae</taxon>
        <taxon>Candidatus Jettenia</taxon>
    </lineage>
</organism>
<protein>
    <recommendedName>
        <fullName evidence="3">DUF4258 domain-containing protein</fullName>
    </recommendedName>
</protein>
<dbReference type="AlphaFoldDB" id="A0A533Q6D4"/>
<accession>A0A533Q6D4</accession>
<evidence type="ECO:0000313" key="2">
    <source>
        <dbReference type="Proteomes" id="UP000319783"/>
    </source>
</evidence>